<evidence type="ECO:0000313" key="2">
    <source>
        <dbReference type="Proteomes" id="UP000646827"/>
    </source>
</evidence>
<dbReference type="AlphaFoldDB" id="A0A8H7S7Q0"/>
<dbReference type="EMBL" id="JAEPRB010000031">
    <property type="protein sequence ID" value="KAG2225179.1"/>
    <property type="molecule type" value="Genomic_DNA"/>
</dbReference>
<gene>
    <name evidence="1" type="ORF">INT45_009508</name>
</gene>
<proteinExistence type="predicted"/>
<keyword evidence="2" id="KW-1185">Reference proteome</keyword>
<evidence type="ECO:0000313" key="1">
    <source>
        <dbReference type="EMBL" id="KAG2225179.1"/>
    </source>
</evidence>
<dbReference type="Proteomes" id="UP000646827">
    <property type="component" value="Unassembled WGS sequence"/>
</dbReference>
<reference evidence="1 2" key="1">
    <citation type="submission" date="2020-12" db="EMBL/GenBank/DDBJ databases">
        <title>Metabolic potential, ecology and presence of endohyphal bacteria is reflected in genomic diversity of Mucoromycotina.</title>
        <authorList>
            <person name="Muszewska A."/>
            <person name="Okrasinska A."/>
            <person name="Steczkiewicz K."/>
            <person name="Drgas O."/>
            <person name="Orlowska M."/>
            <person name="Perlinska-Lenart U."/>
            <person name="Aleksandrzak-Piekarczyk T."/>
            <person name="Szatraj K."/>
            <person name="Zielenkiewicz U."/>
            <person name="Pilsyk S."/>
            <person name="Malc E."/>
            <person name="Mieczkowski P."/>
            <person name="Kruszewska J.S."/>
            <person name="Biernat P."/>
            <person name="Pawlowska J."/>
        </authorList>
    </citation>
    <scope>NUCLEOTIDE SEQUENCE [LARGE SCALE GENOMIC DNA]</scope>
    <source>
        <strain evidence="1 2">CBS 142.35</strain>
    </source>
</reference>
<name>A0A8H7S7Q0_9FUNG</name>
<accession>A0A8H7S7Q0</accession>
<sequence>MEITKGRNHRSPSGDSTTPLDEKRRVVISNIYLILWGRAFLFHDQFYVKRTECQSAVIEFLQLNELVQQKIGTSSFRPMINYILESFRIRINENVGVGCYVAEAECFQDSFNKTGGTPLRFNRLQ</sequence>
<comment type="caution">
    <text evidence="1">The sequence shown here is derived from an EMBL/GenBank/DDBJ whole genome shotgun (WGS) entry which is preliminary data.</text>
</comment>
<organism evidence="1 2">
    <name type="scientific">Circinella minor</name>
    <dbReference type="NCBI Taxonomy" id="1195481"/>
    <lineage>
        <taxon>Eukaryota</taxon>
        <taxon>Fungi</taxon>
        <taxon>Fungi incertae sedis</taxon>
        <taxon>Mucoromycota</taxon>
        <taxon>Mucoromycotina</taxon>
        <taxon>Mucoromycetes</taxon>
        <taxon>Mucorales</taxon>
        <taxon>Lichtheimiaceae</taxon>
        <taxon>Circinella</taxon>
    </lineage>
</organism>
<protein>
    <submittedName>
        <fullName evidence="1">Uncharacterized protein</fullName>
    </submittedName>
</protein>